<sequence>MLGGIFSGKSSICERLIYNTFCICYDPTKEGVYETLLFFDRKLFDIEIYDGTSSDCCTLQMIYYNYIRKCDGYVIVYSITSYTSFLEANKFRERIYQILDIDEQQHLPILMVGNKIDLENEREVEYNKTIELTQQWKVGFIECSTKTNKNVNKILQLVCEDALTIADEIKNKNKYTKNHIVRHYAAPHTHSCRFWRCYSHRQSTVLQVPLGASSCQHHLDPMNMNDPVGRLYDPILLLLLGMASDCCHSLIMPTNLLCNLCPGFMNLVLSLCATMLTGMPVHLSPRPLLAVCESLTMIISMSLMSNYSIL</sequence>
<dbReference type="SMART" id="SM00175">
    <property type="entry name" value="RAB"/>
    <property type="match status" value="1"/>
</dbReference>
<dbReference type="AlphaFoldDB" id="A0A0A1UCD7"/>
<dbReference type="EMBL" id="KB206538">
    <property type="protein sequence ID" value="ELP89944.1"/>
    <property type="molecule type" value="Genomic_DNA"/>
</dbReference>
<evidence type="ECO:0000313" key="3">
    <source>
        <dbReference type="EMBL" id="ELP89944.1"/>
    </source>
</evidence>
<dbReference type="PRINTS" id="PR00449">
    <property type="entry name" value="RASTRNSFRMNG"/>
</dbReference>
<evidence type="ECO:0000313" key="4">
    <source>
        <dbReference type="Proteomes" id="UP000014680"/>
    </source>
</evidence>
<accession>A0A0A1UCD7</accession>
<dbReference type="Pfam" id="PF00071">
    <property type="entry name" value="Ras"/>
    <property type="match status" value="1"/>
</dbReference>
<dbReference type="GO" id="GO:0005525">
    <property type="term" value="F:GTP binding"/>
    <property type="evidence" value="ECO:0007669"/>
    <property type="project" value="UniProtKB-KW"/>
</dbReference>
<name>A0A0A1UCD7_ENTIV</name>
<keyword evidence="4" id="KW-1185">Reference proteome</keyword>
<dbReference type="SMART" id="SM00173">
    <property type="entry name" value="RAS"/>
    <property type="match status" value="1"/>
</dbReference>
<dbReference type="GO" id="GO:0003924">
    <property type="term" value="F:GTPase activity"/>
    <property type="evidence" value="ECO:0007669"/>
    <property type="project" value="InterPro"/>
</dbReference>
<keyword evidence="2" id="KW-0342">GTP-binding</keyword>
<dbReference type="SUPFAM" id="SSF52540">
    <property type="entry name" value="P-loop containing nucleoside triphosphate hydrolases"/>
    <property type="match status" value="1"/>
</dbReference>
<reference evidence="3 4" key="1">
    <citation type="submission" date="2012-10" db="EMBL/GenBank/DDBJ databases">
        <authorList>
            <person name="Zafar N."/>
            <person name="Inman J."/>
            <person name="Hall N."/>
            <person name="Lorenzi H."/>
            <person name="Caler E."/>
        </authorList>
    </citation>
    <scope>NUCLEOTIDE SEQUENCE [LARGE SCALE GENOMIC DNA]</scope>
    <source>
        <strain evidence="3 4">IP1</strain>
    </source>
</reference>
<dbReference type="InterPro" id="IPR020849">
    <property type="entry name" value="Small_GTPase_Ras-type"/>
</dbReference>
<proteinExistence type="predicted"/>
<dbReference type="Gene3D" id="3.40.50.300">
    <property type="entry name" value="P-loop containing nucleotide triphosphate hydrolases"/>
    <property type="match status" value="1"/>
</dbReference>
<dbReference type="OrthoDB" id="10250547at2759"/>
<keyword evidence="1" id="KW-0547">Nucleotide-binding</keyword>
<dbReference type="PROSITE" id="PS51421">
    <property type="entry name" value="RAS"/>
    <property type="match status" value="1"/>
</dbReference>
<dbReference type="GeneID" id="14888947"/>
<dbReference type="InterPro" id="IPR001806">
    <property type="entry name" value="Small_GTPase"/>
</dbReference>
<dbReference type="GO" id="GO:0016020">
    <property type="term" value="C:membrane"/>
    <property type="evidence" value="ECO:0007669"/>
    <property type="project" value="InterPro"/>
</dbReference>
<dbReference type="KEGG" id="eiv:EIN_300030"/>
<dbReference type="PANTHER" id="PTHR24070">
    <property type="entry name" value="RAS, DI-RAS, AND RHEB FAMILY MEMBERS OF SMALL GTPASE SUPERFAMILY"/>
    <property type="match status" value="1"/>
</dbReference>
<organism evidence="3 4">
    <name type="scientific">Entamoeba invadens IP1</name>
    <dbReference type="NCBI Taxonomy" id="370355"/>
    <lineage>
        <taxon>Eukaryota</taxon>
        <taxon>Amoebozoa</taxon>
        <taxon>Evosea</taxon>
        <taxon>Archamoebae</taxon>
        <taxon>Mastigamoebida</taxon>
        <taxon>Entamoebidae</taxon>
        <taxon>Entamoeba</taxon>
    </lineage>
</organism>
<dbReference type="GO" id="GO:0007165">
    <property type="term" value="P:signal transduction"/>
    <property type="evidence" value="ECO:0007669"/>
    <property type="project" value="InterPro"/>
</dbReference>
<evidence type="ECO:0000256" key="2">
    <source>
        <dbReference type="ARBA" id="ARBA00023134"/>
    </source>
</evidence>
<evidence type="ECO:0000256" key="1">
    <source>
        <dbReference type="ARBA" id="ARBA00022741"/>
    </source>
</evidence>
<dbReference type="PROSITE" id="PS51419">
    <property type="entry name" value="RAB"/>
    <property type="match status" value="1"/>
</dbReference>
<dbReference type="RefSeq" id="XP_004256715.1">
    <property type="nucleotide sequence ID" value="XM_004256667.1"/>
</dbReference>
<gene>
    <name evidence="3" type="ORF">EIN_300030</name>
</gene>
<protein>
    <submittedName>
        <fullName evidence="3">Uncharacterized protein</fullName>
    </submittedName>
</protein>
<dbReference type="VEuPathDB" id="AmoebaDB:EIN_300030"/>
<dbReference type="Proteomes" id="UP000014680">
    <property type="component" value="Unassembled WGS sequence"/>
</dbReference>
<dbReference type="InterPro" id="IPR027417">
    <property type="entry name" value="P-loop_NTPase"/>
</dbReference>